<dbReference type="AlphaFoldDB" id="A0A1F5ELE1"/>
<evidence type="ECO:0000313" key="3">
    <source>
        <dbReference type="Proteomes" id="UP000186670"/>
    </source>
</evidence>
<sequence length="181" mass="20409">MFFLKTKNSKLKTNTGFTLIETLVAISILLIAIISPLILAKEGMVSARLAKNQLVAFYLAQEAVEYVRNVRDSNLLSGSSWLSYLEDCQSGLCYIDAQDPFFSSAINSCGTECPELKKYYPDVNQESFLYSYESGDPSGFVRNIRIENVNGNAEEVSVEVEILWDRGQRSFSVRESLYNLR</sequence>
<organism evidence="2 3">
    <name type="scientific">Candidatus Campbellbacteria bacterium RIFCSPHIGHO2_01_FULL_34_10</name>
    <dbReference type="NCBI Taxonomy" id="1797577"/>
    <lineage>
        <taxon>Bacteria</taxon>
        <taxon>Candidatus Campbelliibacteriota</taxon>
    </lineage>
</organism>
<keyword evidence="1" id="KW-1133">Transmembrane helix</keyword>
<dbReference type="Pfam" id="PF07963">
    <property type="entry name" value="N_methyl"/>
    <property type="match status" value="1"/>
</dbReference>
<proteinExistence type="predicted"/>
<protein>
    <recommendedName>
        <fullName evidence="4">Type II secretion system protein GspI C-terminal domain-containing protein</fullName>
    </recommendedName>
</protein>
<accession>A0A1F5ELE1</accession>
<evidence type="ECO:0000256" key="1">
    <source>
        <dbReference type="SAM" id="Phobius"/>
    </source>
</evidence>
<keyword evidence="1" id="KW-0472">Membrane</keyword>
<dbReference type="Proteomes" id="UP000186670">
    <property type="component" value="Unassembled WGS sequence"/>
</dbReference>
<comment type="caution">
    <text evidence="2">The sequence shown here is derived from an EMBL/GenBank/DDBJ whole genome shotgun (WGS) entry which is preliminary data.</text>
</comment>
<evidence type="ECO:0000313" key="2">
    <source>
        <dbReference type="EMBL" id="OGD68232.1"/>
    </source>
</evidence>
<evidence type="ECO:0008006" key="4">
    <source>
        <dbReference type="Google" id="ProtNLM"/>
    </source>
</evidence>
<gene>
    <name evidence="2" type="ORF">A2811_01755</name>
</gene>
<reference evidence="2 3" key="1">
    <citation type="journal article" date="2016" name="Nat. Commun.">
        <title>Thousands of microbial genomes shed light on interconnected biogeochemical processes in an aquifer system.</title>
        <authorList>
            <person name="Anantharaman K."/>
            <person name="Brown C.T."/>
            <person name="Hug L.A."/>
            <person name="Sharon I."/>
            <person name="Castelle C.J."/>
            <person name="Probst A.J."/>
            <person name="Thomas B.C."/>
            <person name="Singh A."/>
            <person name="Wilkins M.J."/>
            <person name="Karaoz U."/>
            <person name="Brodie E.L."/>
            <person name="Williams K.H."/>
            <person name="Hubbard S.S."/>
            <person name="Banfield J.F."/>
        </authorList>
    </citation>
    <scope>NUCLEOTIDE SEQUENCE [LARGE SCALE GENOMIC DNA]</scope>
</reference>
<name>A0A1F5ELE1_9BACT</name>
<dbReference type="NCBIfam" id="TIGR02532">
    <property type="entry name" value="IV_pilin_GFxxxE"/>
    <property type="match status" value="1"/>
</dbReference>
<dbReference type="EMBL" id="MEZZ01000037">
    <property type="protein sequence ID" value="OGD68232.1"/>
    <property type="molecule type" value="Genomic_DNA"/>
</dbReference>
<dbReference type="InterPro" id="IPR012902">
    <property type="entry name" value="N_methyl_site"/>
</dbReference>
<keyword evidence="1" id="KW-0812">Transmembrane</keyword>
<feature type="transmembrane region" description="Helical" evidence="1">
    <location>
        <begin position="20"/>
        <end position="39"/>
    </location>
</feature>